<dbReference type="PANTHER" id="PTHR43137:SF1">
    <property type="entry name" value="DIHYDROOROTASE"/>
    <property type="match status" value="1"/>
</dbReference>
<dbReference type="InterPro" id="IPR004721">
    <property type="entry name" value="DHOdimr"/>
</dbReference>
<organism evidence="1 2">
    <name type="scientific">Perilla frutescens var. hirtella</name>
    <name type="common">Perilla citriodora</name>
    <name type="synonym">Perilla setoyensis</name>
    <dbReference type="NCBI Taxonomy" id="608512"/>
    <lineage>
        <taxon>Eukaryota</taxon>
        <taxon>Viridiplantae</taxon>
        <taxon>Streptophyta</taxon>
        <taxon>Embryophyta</taxon>
        <taxon>Tracheophyta</taxon>
        <taxon>Spermatophyta</taxon>
        <taxon>Magnoliopsida</taxon>
        <taxon>eudicotyledons</taxon>
        <taxon>Gunneridae</taxon>
        <taxon>Pentapetalae</taxon>
        <taxon>asterids</taxon>
        <taxon>lamiids</taxon>
        <taxon>Lamiales</taxon>
        <taxon>Lamiaceae</taxon>
        <taxon>Nepetoideae</taxon>
        <taxon>Elsholtzieae</taxon>
        <taxon>Perilla</taxon>
    </lineage>
</organism>
<accession>A0AAD4PEG4</accession>
<dbReference type="InterPro" id="IPR032466">
    <property type="entry name" value="Metal_Hydrolase"/>
</dbReference>
<dbReference type="PANTHER" id="PTHR43137">
    <property type="entry name" value="DIHYDROOROTASE"/>
    <property type="match status" value="1"/>
</dbReference>
<comment type="caution">
    <text evidence="1">The sequence shown here is derived from an EMBL/GenBank/DDBJ whole genome shotgun (WGS) entry which is preliminary data.</text>
</comment>
<name>A0AAD4PEG4_PERFH</name>
<dbReference type="GO" id="GO:0009507">
    <property type="term" value="C:chloroplast"/>
    <property type="evidence" value="ECO:0007669"/>
    <property type="project" value="TreeGrafter"/>
</dbReference>
<dbReference type="GO" id="GO:0006221">
    <property type="term" value="P:pyrimidine nucleotide biosynthetic process"/>
    <property type="evidence" value="ECO:0007669"/>
    <property type="project" value="TreeGrafter"/>
</dbReference>
<dbReference type="GO" id="GO:0006207">
    <property type="term" value="P:'de novo' pyrimidine nucleobase biosynthetic process"/>
    <property type="evidence" value="ECO:0007669"/>
    <property type="project" value="TreeGrafter"/>
</dbReference>
<dbReference type="Gene3D" id="3.20.20.140">
    <property type="entry name" value="Metal-dependent hydrolases"/>
    <property type="match status" value="1"/>
</dbReference>
<sequence length="131" mass="15121">MQMKSLQVHGEVTSLDVDVFDHEKMFIDRILNPLIQKLSHLKVVMEHITTKDAIDFILSCDERFVAPTIAPQHLVLNKNALFQGGLQPYNYCLPALKREIHRHEIISTVTSGSKRFFLRTDSAPHERKKNE</sequence>
<gene>
    <name evidence="1" type="ORF">C2S53_000383</name>
</gene>
<proteinExistence type="predicted"/>
<dbReference type="GO" id="GO:0004151">
    <property type="term" value="F:dihydroorotase activity"/>
    <property type="evidence" value="ECO:0007669"/>
    <property type="project" value="InterPro"/>
</dbReference>
<evidence type="ECO:0000313" key="2">
    <source>
        <dbReference type="Proteomes" id="UP001190926"/>
    </source>
</evidence>
<evidence type="ECO:0000313" key="1">
    <source>
        <dbReference type="EMBL" id="KAH6836246.1"/>
    </source>
</evidence>
<dbReference type="AlphaFoldDB" id="A0AAD4PEG4"/>
<protein>
    <submittedName>
        <fullName evidence="1">Pyrimidin 4</fullName>
    </submittedName>
</protein>
<dbReference type="EMBL" id="SDAM02000020">
    <property type="protein sequence ID" value="KAH6836246.1"/>
    <property type="molecule type" value="Genomic_DNA"/>
</dbReference>
<dbReference type="Proteomes" id="UP001190926">
    <property type="component" value="Unassembled WGS sequence"/>
</dbReference>
<keyword evidence="2" id="KW-1185">Reference proteome</keyword>
<reference evidence="1 2" key="1">
    <citation type="journal article" date="2021" name="Nat. Commun.">
        <title>Incipient diploidization of the medicinal plant Perilla within 10,000 years.</title>
        <authorList>
            <person name="Zhang Y."/>
            <person name="Shen Q."/>
            <person name="Leng L."/>
            <person name="Zhang D."/>
            <person name="Chen S."/>
            <person name="Shi Y."/>
            <person name="Ning Z."/>
            <person name="Chen S."/>
        </authorList>
    </citation>
    <scope>NUCLEOTIDE SEQUENCE [LARGE SCALE GENOMIC DNA]</scope>
    <source>
        <strain evidence="2">cv. PC099</strain>
    </source>
</reference>
<dbReference type="SUPFAM" id="SSF51556">
    <property type="entry name" value="Metallo-dependent hydrolases"/>
    <property type="match status" value="1"/>
</dbReference>